<sequence length="156" mass="17130">MHRAVSHLPAGHGRGTPIDSITLAHDERRLRRKLLTGRGGTEVMVDFPTTVTLDHRGGLLLEDGHVVEILAADEPLYAITAQDAAHLVRLAWHIGNRHTPAQLEAERLLIRRDHVLKTMLEGLGASVTLVTEPFFAEHGAYHSHGHADQGHALLAR</sequence>
<evidence type="ECO:0000259" key="6">
    <source>
        <dbReference type="SMART" id="SM00988"/>
    </source>
</evidence>
<comment type="similarity">
    <text evidence="5">Belongs to the UreE family.</text>
</comment>
<dbReference type="Gene3D" id="3.30.70.790">
    <property type="entry name" value="UreE, C-terminal domain"/>
    <property type="match status" value="1"/>
</dbReference>
<dbReference type="PIRSF" id="PIRSF036402">
    <property type="entry name" value="Ureas_acces_UreE"/>
    <property type="match status" value="1"/>
</dbReference>
<keyword evidence="8" id="KW-1185">Reference proteome</keyword>
<comment type="subcellular location">
    <subcellularLocation>
        <location evidence="1 5">Cytoplasm</location>
    </subcellularLocation>
</comment>
<dbReference type="Proteomes" id="UP001597521">
    <property type="component" value="Unassembled WGS sequence"/>
</dbReference>
<keyword evidence="3 5" id="KW-0533">Nickel</keyword>
<evidence type="ECO:0000313" key="7">
    <source>
        <dbReference type="EMBL" id="MFD2646736.1"/>
    </source>
</evidence>
<keyword evidence="4 5" id="KW-0143">Chaperone</keyword>
<evidence type="ECO:0000256" key="4">
    <source>
        <dbReference type="ARBA" id="ARBA00023186"/>
    </source>
</evidence>
<dbReference type="InterPro" id="IPR007864">
    <property type="entry name" value="UreE_C_dom"/>
</dbReference>
<evidence type="ECO:0000256" key="2">
    <source>
        <dbReference type="ARBA" id="ARBA00022490"/>
    </source>
</evidence>
<dbReference type="Pfam" id="PF05194">
    <property type="entry name" value="UreE_C"/>
    <property type="match status" value="1"/>
</dbReference>
<comment type="function">
    <text evidence="5">Involved in urease metallocenter assembly. Binds nickel. Probably functions as a nickel donor during metallocenter assembly.</text>
</comment>
<dbReference type="Gene3D" id="2.60.260.20">
    <property type="entry name" value="Urease metallochaperone UreE, N-terminal domain"/>
    <property type="match status" value="1"/>
</dbReference>
<protein>
    <recommendedName>
        <fullName evidence="5">Urease accessory protein UreE</fullName>
    </recommendedName>
</protein>
<organism evidence="7 8">
    <name type="scientific">Devosia albogilva</name>
    <dbReference type="NCBI Taxonomy" id="429726"/>
    <lineage>
        <taxon>Bacteria</taxon>
        <taxon>Pseudomonadati</taxon>
        <taxon>Pseudomonadota</taxon>
        <taxon>Alphaproteobacteria</taxon>
        <taxon>Hyphomicrobiales</taxon>
        <taxon>Devosiaceae</taxon>
        <taxon>Devosia</taxon>
    </lineage>
</organism>
<gene>
    <name evidence="5" type="primary">ureE</name>
    <name evidence="7" type="ORF">ACFSX5_02895</name>
</gene>
<dbReference type="EMBL" id="JBHUNP010000001">
    <property type="protein sequence ID" value="MFD2646736.1"/>
    <property type="molecule type" value="Genomic_DNA"/>
</dbReference>
<dbReference type="SUPFAM" id="SSF69287">
    <property type="entry name" value="Urease metallochaperone UreE, N-terminal domain"/>
    <property type="match status" value="1"/>
</dbReference>
<dbReference type="CDD" id="cd00571">
    <property type="entry name" value="UreE"/>
    <property type="match status" value="1"/>
</dbReference>
<evidence type="ECO:0000256" key="3">
    <source>
        <dbReference type="ARBA" id="ARBA00022596"/>
    </source>
</evidence>
<accession>A0ABW5QHA5</accession>
<dbReference type="SMART" id="SM00988">
    <property type="entry name" value="UreE_N"/>
    <property type="match status" value="1"/>
</dbReference>
<dbReference type="HAMAP" id="MF_00822">
    <property type="entry name" value="UreE"/>
    <property type="match status" value="1"/>
</dbReference>
<evidence type="ECO:0000313" key="8">
    <source>
        <dbReference type="Proteomes" id="UP001597521"/>
    </source>
</evidence>
<keyword evidence="2 5" id="KW-0963">Cytoplasm</keyword>
<dbReference type="Pfam" id="PF02814">
    <property type="entry name" value="UreE_N"/>
    <property type="match status" value="1"/>
</dbReference>
<name>A0ABW5QHA5_9HYPH</name>
<proteinExistence type="inferred from homology"/>
<feature type="domain" description="UreE urease accessory N-terminal" evidence="6">
    <location>
        <begin position="3"/>
        <end position="67"/>
    </location>
</feature>
<reference evidence="8" key="1">
    <citation type="journal article" date="2019" name="Int. J. Syst. Evol. Microbiol.">
        <title>The Global Catalogue of Microorganisms (GCM) 10K type strain sequencing project: providing services to taxonomists for standard genome sequencing and annotation.</title>
        <authorList>
            <consortium name="The Broad Institute Genomics Platform"/>
            <consortium name="The Broad Institute Genome Sequencing Center for Infectious Disease"/>
            <person name="Wu L."/>
            <person name="Ma J."/>
        </authorList>
    </citation>
    <scope>NUCLEOTIDE SEQUENCE [LARGE SCALE GENOMIC DNA]</scope>
    <source>
        <strain evidence="8">CCM 7427</strain>
    </source>
</reference>
<dbReference type="InterPro" id="IPR012406">
    <property type="entry name" value="UreE"/>
</dbReference>
<evidence type="ECO:0000256" key="1">
    <source>
        <dbReference type="ARBA" id="ARBA00004496"/>
    </source>
</evidence>
<comment type="caution">
    <text evidence="7">The sequence shown here is derived from an EMBL/GenBank/DDBJ whole genome shotgun (WGS) entry which is preliminary data.</text>
</comment>
<dbReference type="InterPro" id="IPR036118">
    <property type="entry name" value="UreE_N_sf"/>
</dbReference>
<dbReference type="SUPFAM" id="SSF69737">
    <property type="entry name" value="Urease metallochaperone UreE, C-terminal domain"/>
    <property type="match status" value="1"/>
</dbReference>
<dbReference type="RefSeq" id="WP_386831600.1">
    <property type="nucleotide sequence ID" value="NZ_JBHUNP010000001.1"/>
</dbReference>
<evidence type="ECO:0000256" key="5">
    <source>
        <dbReference type="HAMAP-Rule" id="MF_00822"/>
    </source>
</evidence>
<dbReference type="InterPro" id="IPR004029">
    <property type="entry name" value="UreE_N"/>
</dbReference>